<feature type="chain" id="PRO_5034403818" evidence="1">
    <location>
        <begin position="25"/>
        <end position="125"/>
    </location>
</feature>
<evidence type="ECO:0000256" key="1">
    <source>
        <dbReference type="SAM" id="SignalP"/>
    </source>
</evidence>
<accession>A0A7M2WXJ4</accession>
<reference evidence="2 3" key="1">
    <citation type="submission" date="2020-10" db="EMBL/GenBank/DDBJ databases">
        <title>Wide distribution of Phycisphaera-like planctomycetes from WD2101 soil group in peatlands and genome analysis of the first cultivated representative.</title>
        <authorList>
            <person name="Dedysh S.N."/>
            <person name="Beletsky A.V."/>
            <person name="Ivanova A."/>
            <person name="Kulichevskaya I.S."/>
            <person name="Suzina N.E."/>
            <person name="Philippov D.A."/>
            <person name="Rakitin A.L."/>
            <person name="Mardanov A.V."/>
            <person name="Ravin N.V."/>
        </authorList>
    </citation>
    <scope>NUCLEOTIDE SEQUENCE [LARGE SCALE GENOMIC DNA]</scope>
    <source>
        <strain evidence="2 3">M1803</strain>
    </source>
</reference>
<organism evidence="2 3">
    <name type="scientific">Humisphaera borealis</name>
    <dbReference type="NCBI Taxonomy" id="2807512"/>
    <lineage>
        <taxon>Bacteria</taxon>
        <taxon>Pseudomonadati</taxon>
        <taxon>Planctomycetota</taxon>
        <taxon>Phycisphaerae</taxon>
        <taxon>Tepidisphaerales</taxon>
        <taxon>Tepidisphaeraceae</taxon>
        <taxon>Humisphaera</taxon>
    </lineage>
</organism>
<dbReference type="KEGG" id="hbs:IPV69_00690"/>
<evidence type="ECO:0000313" key="2">
    <source>
        <dbReference type="EMBL" id="QOV89922.1"/>
    </source>
</evidence>
<dbReference type="RefSeq" id="WP_206292985.1">
    <property type="nucleotide sequence ID" value="NZ_CP063458.1"/>
</dbReference>
<name>A0A7M2WXJ4_9BACT</name>
<keyword evidence="1" id="KW-0732">Signal</keyword>
<protein>
    <submittedName>
        <fullName evidence="2">Uncharacterized protein</fullName>
    </submittedName>
</protein>
<gene>
    <name evidence="2" type="ORF">IPV69_00690</name>
</gene>
<dbReference type="EMBL" id="CP063458">
    <property type="protein sequence ID" value="QOV89922.1"/>
    <property type="molecule type" value="Genomic_DNA"/>
</dbReference>
<dbReference type="AlphaFoldDB" id="A0A7M2WXJ4"/>
<evidence type="ECO:0000313" key="3">
    <source>
        <dbReference type="Proteomes" id="UP000593765"/>
    </source>
</evidence>
<sequence length="125" mass="13486">MRQIISLGVLFSLCLGVASSLIAAAQPRVGGPCEYETIKGFAKVTAVKVIDNGGQPSTLVDFDWTLDAKDAHSEPMRLSIDSLKCKDKKAAEKALTVGSRHELVLEKIVRGTCTPRIWTYVGPAK</sequence>
<proteinExistence type="predicted"/>
<feature type="signal peptide" evidence="1">
    <location>
        <begin position="1"/>
        <end position="24"/>
    </location>
</feature>
<keyword evidence="3" id="KW-1185">Reference proteome</keyword>
<dbReference type="Proteomes" id="UP000593765">
    <property type="component" value="Chromosome"/>
</dbReference>